<dbReference type="InterPro" id="IPR002509">
    <property type="entry name" value="NODB_dom"/>
</dbReference>
<feature type="domain" description="NodB homology" evidence="4">
    <location>
        <begin position="33"/>
        <end position="146"/>
    </location>
</feature>
<dbReference type="Proteomes" id="UP000244929">
    <property type="component" value="Chromosome"/>
</dbReference>
<gene>
    <name evidence="5" type="ORF">HYN59_12635</name>
</gene>
<dbReference type="GO" id="GO:0005975">
    <property type="term" value="P:carbohydrate metabolic process"/>
    <property type="evidence" value="ECO:0007669"/>
    <property type="project" value="InterPro"/>
</dbReference>
<feature type="chain" id="PRO_5015714883" evidence="3">
    <location>
        <begin position="24"/>
        <end position="254"/>
    </location>
</feature>
<keyword evidence="6" id="KW-1185">Reference proteome</keyword>
<dbReference type="PROSITE" id="PS51257">
    <property type="entry name" value="PROKAR_LIPOPROTEIN"/>
    <property type="match status" value="1"/>
</dbReference>
<comment type="subcellular location">
    <subcellularLocation>
        <location evidence="1">Secreted</location>
    </subcellularLocation>
</comment>
<evidence type="ECO:0000256" key="3">
    <source>
        <dbReference type="SAM" id="SignalP"/>
    </source>
</evidence>
<feature type="signal peptide" evidence="3">
    <location>
        <begin position="1"/>
        <end position="23"/>
    </location>
</feature>
<evidence type="ECO:0000313" key="6">
    <source>
        <dbReference type="Proteomes" id="UP000244929"/>
    </source>
</evidence>
<proteinExistence type="predicted"/>
<evidence type="ECO:0000256" key="2">
    <source>
        <dbReference type="ARBA" id="ARBA00022729"/>
    </source>
</evidence>
<dbReference type="AlphaFoldDB" id="A0A2S1R020"/>
<dbReference type="InterPro" id="IPR011330">
    <property type="entry name" value="Glyco_hydro/deAcase_b/a-brl"/>
</dbReference>
<reference evidence="5 6" key="1">
    <citation type="submission" date="2018-04" db="EMBL/GenBank/DDBJ databases">
        <title>Genome sequencing of Flavobacterium sp. HYN0059.</title>
        <authorList>
            <person name="Yi H."/>
            <person name="Baek C."/>
        </authorList>
    </citation>
    <scope>NUCLEOTIDE SEQUENCE [LARGE SCALE GENOMIC DNA]</scope>
    <source>
        <strain evidence="5 6">HYN0059</strain>
    </source>
</reference>
<dbReference type="EMBL" id="CP029186">
    <property type="protein sequence ID" value="AWH85899.1"/>
    <property type="molecule type" value="Genomic_DNA"/>
</dbReference>
<dbReference type="SUPFAM" id="SSF88713">
    <property type="entry name" value="Glycoside hydrolase/deacetylase"/>
    <property type="match status" value="1"/>
</dbReference>
<dbReference type="GO" id="GO:0016810">
    <property type="term" value="F:hydrolase activity, acting on carbon-nitrogen (but not peptide) bonds"/>
    <property type="evidence" value="ECO:0007669"/>
    <property type="project" value="InterPro"/>
</dbReference>
<evidence type="ECO:0000259" key="4">
    <source>
        <dbReference type="Pfam" id="PF01522"/>
    </source>
</evidence>
<evidence type="ECO:0000256" key="1">
    <source>
        <dbReference type="ARBA" id="ARBA00004613"/>
    </source>
</evidence>
<dbReference type="Gene3D" id="3.20.20.370">
    <property type="entry name" value="Glycoside hydrolase/deacetylase"/>
    <property type="match status" value="1"/>
</dbReference>
<dbReference type="KEGG" id="falb:HYN59_12635"/>
<accession>A0A2S1R020</accession>
<sequence>MKLTRYYLIALVLVLFSCTNENGRTSIETGYQPGVVITFDDDYIDDWADVHQALKPTGWKATFFVTKFGTLNSSQIGELHTLKDYGHEIAAHGLNHLDARNYIAQHGADAYLETEIYPMMALMDANQLHAESFAYPFGSRNATTDGVLLKEFGMVRGTTYGQLPPSSQNCYYTGNHLVYGLGLDKSYPHFSVPYFLSLLEYARDHNKIVIFYAHRPVEAVNGEYETDYDTLFAICDYVKTNNMRFYRISDLENL</sequence>
<dbReference type="OrthoDB" id="2795102at2"/>
<dbReference type="GO" id="GO:0005576">
    <property type="term" value="C:extracellular region"/>
    <property type="evidence" value="ECO:0007669"/>
    <property type="project" value="UniProtKB-SubCell"/>
</dbReference>
<name>A0A2S1R020_9FLAO</name>
<dbReference type="Pfam" id="PF01522">
    <property type="entry name" value="Polysacc_deac_1"/>
    <property type="match status" value="1"/>
</dbReference>
<evidence type="ECO:0000313" key="5">
    <source>
        <dbReference type="EMBL" id="AWH85899.1"/>
    </source>
</evidence>
<protein>
    <submittedName>
        <fullName evidence="5">Polysaccharide deacetylase</fullName>
    </submittedName>
</protein>
<organism evidence="5 6">
    <name type="scientific">Flavobacterium album</name>
    <dbReference type="NCBI Taxonomy" id="2175091"/>
    <lineage>
        <taxon>Bacteria</taxon>
        <taxon>Pseudomonadati</taxon>
        <taxon>Bacteroidota</taxon>
        <taxon>Flavobacteriia</taxon>
        <taxon>Flavobacteriales</taxon>
        <taxon>Flavobacteriaceae</taxon>
        <taxon>Flavobacterium</taxon>
    </lineage>
</organism>
<dbReference type="RefSeq" id="WP_108778601.1">
    <property type="nucleotide sequence ID" value="NZ_CP029186.1"/>
</dbReference>
<dbReference type="InterPro" id="IPR051398">
    <property type="entry name" value="Polysacch_Deacetylase"/>
</dbReference>
<dbReference type="PANTHER" id="PTHR34216:SF3">
    <property type="entry name" value="POLY-BETA-1,6-N-ACETYL-D-GLUCOSAMINE N-DEACETYLASE"/>
    <property type="match status" value="1"/>
</dbReference>
<dbReference type="PANTHER" id="PTHR34216">
    <property type="match status" value="1"/>
</dbReference>
<keyword evidence="2 3" id="KW-0732">Signal</keyword>